<feature type="region of interest" description="Disordered" evidence="2">
    <location>
        <begin position="484"/>
        <end position="512"/>
    </location>
</feature>
<evidence type="ECO:0000313" key="4">
    <source>
        <dbReference type="Proteomes" id="UP000179807"/>
    </source>
</evidence>
<feature type="compositionally biased region" description="Basic and acidic residues" evidence="2">
    <location>
        <begin position="503"/>
        <end position="512"/>
    </location>
</feature>
<gene>
    <name evidence="3" type="ORF">TRFO_14093</name>
</gene>
<accession>A0A1J4L0S5</accession>
<protein>
    <submittedName>
        <fullName evidence="3">Uncharacterized protein</fullName>
    </submittedName>
</protein>
<name>A0A1J4L0S5_9EUKA</name>
<evidence type="ECO:0000256" key="2">
    <source>
        <dbReference type="SAM" id="MobiDB-lite"/>
    </source>
</evidence>
<feature type="compositionally biased region" description="Basic and acidic residues" evidence="2">
    <location>
        <begin position="167"/>
        <end position="177"/>
    </location>
</feature>
<dbReference type="PANTHER" id="PTHR47026">
    <property type="entry name" value="PIGMENTOSA GTPASE REGULATOR-LIKE PROTEIN, PUTATIVE-RELATED"/>
    <property type="match status" value="1"/>
</dbReference>
<evidence type="ECO:0000313" key="3">
    <source>
        <dbReference type="EMBL" id="OHT15469.1"/>
    </source>
</evidence>
<sequence length="512" mass="59215">MSHNFSMDSNFIDFQFIFHILSQFFLFFTITYHRIVPKLWHIVPIVLQFSLSSVKKNTLDFNQKQFRVLSMSEAGSPKADKLSIENNGEIYNNEENLNTDMEEEADDEGGNEEEEEEGQEKAELDDVIGDPMDKIVGEMGGTAQPCEEEEEGENQGQSQGENTSTESENHPEEESHVSPRPPTTRSCRSARTRQRNSQPVDQDEVSGVSAQFLAGEKVTCEDPDVIGAAITDLEEQRDENLNNGNFEDSVKYHRAIENAKQQQLDTIKRQCSAEMQEDVSSRRAETQESFDNFLKDMKEREQQLEDKFVEQQNALKSRQEKDLEDFDNEWNSEEKLRQYNRSSQRLRVLRTQQALLLRTKRFDEAVQVSKIADGVAEQETQQNHEHMIADYNMSRSIVEAKHAEELDTLLRAQENKRSEFKSMREIMSRPYQNRFSALQIEENIAKDPERVWLRRHRNDQNDLTSRQLKNSKVNVRLNVAEFNTLPLPPLPRPGSTRKSVRSSRGDKTQKTA</sequence>
<comment type="caution">
    <text evidence="3">The sequence shown here is derived from an EMBL/GenBank/DDBJ whole genome shotgun (WGS) entry which is preliminary data.</text>
</comment>
<keyword evidence="1" id="KW-0175">Coiled coil</keyword>
<feature type="compositionally biased region" description="Acidic residues" evidence="2">
    <location>
        <begin position="100"/>
        <end position="118"/>
    </location>
</feature>
<feature type="region of interest" description="Disordered" evidence="2">
    <location>
        <begin position="77"/>
        <end position="208"/>
    </location>
</feature>
<dbReference type="AlphaFoldDB" id="A0A1J4L0S5"/>
<dbReference type="Proteomes" id="UP000179807">
    <property type="component" value="Unassembled WGS sequence"/>
</dbReference>
<dbReference type="VEuPathDB" id="TrichDB:TRFO_14093"/>
<feature type="compositionally biased region" description="Low complexity" evidence="2">
    <location>
        <begin position="85"/>
        <end position="98"/>
    </location>
</feature>
<dbReference type="PANTHER" id="PTHR47026:SF2">
    <property type="entry name" value="FLAGELLAR ASSOCIATED PROTEIN"/>
    <property type="match status" value="1"/>
</dbReference>
<feature type="coiled-coil region" evidence="1">
    <location>
        <begin position="294"/>
        <end position="329"/>
    </location>
</feature>
<keyword evidence="4" id="KW-1185">Reference proteome</keyword>
<evidence type="ECO:0000256" key="1">
    <source>
        <dbReference type="SAM" id="Coils"/>
    </source>
</evidence>
<dbReference type="EMBL" id="MLAK01000218">
    <property type="protein sequence ID" value="OHT15469.1"/>
    <property type="molecule type" value="Genomic_DNA"/>
</dbReference>
<reference evidence="3" key="1">
    <citation type="submission" date="2016-10" db="EMBL/GenBank/DDBJ databases">
        <authorList>
            <person name="Benchimol M."/>
            <person name="Almeida L.G."/>
            <person name="Vasconcelos A.T."/>
            <person name="Perreira-Neves A."/>
            <person name="Rosa I.A."/>
            <person name="Tasca T."/>
            <person name="Bogo M.R."/>
            <person name="de Souza W."/>
        </authorList>
    </citation>
    <scope>NUCLEOTIDE SEQUENCE [LARGE SCALE GENOMIC DNA]</scope>
    <source>
        <strain evidence="3">K</strain>
    </source>
</reference>
<proteinExistence type="predicted"/>
<dbReference type="GeneID" id="94832301"/>
<organism evidence="3 4">
    <name type="scientific">Tritrichomonas foetus</name>
    <dbReference type="NCBI Taxonomy" id="1144522"/>
    <lineage>
        <taxon>Eukaryota</taxon>
        <taxon>Metamonada</taxon>
        <taxon>Parabasalia</taxon>
        <taxon>Tritrichomonadida</taxon>
        <taxon>Tritrichomonadidae</taxon>
        <taxon>Tritrichomonas</taxon>
    </lineage>
</organism>
<dbReference type="RefSeq" id="XP_068368605.1">
    <property type="nucleotide sequence ID" value="XM_068497597.1"/>
</dbReference>